<dbReference type="PANTHER" id="PTHR12001">
    <property type="entry name" value="GERANYLGERANYL PYROPHOSPHATE SYNTHASE"/>
    <property type="match status" value="1"/>
</dbReference>
<keyword evidence="3" id="KW-0808">Transferase</keyword>
<dbReference type="Proteomes" id="UP001149090">
    <property type="component" value="Unassembled WGS sequence"/>
</dbReference>
<protein>
    <submittedName>
        <fullName evidence="4">Geranylgeranyl pyrophosphate synthase</fullName>
    </submittedName>
</protein>
<evidence type="ECO:0000256" key="2">
    <source>
        <dbReference type="ARBA" id="ARBA00022842"/>
    </source>
</evidence>
<dbReference type="InterPro" id="IPR000092">
    <property type="entry name" value="Polyprenyl_synt"/>
</dbReference>
<dbReference type="Pfam" id="PF00348">
    <property type="entry name" value="polyprenyl_synt"/>
    <property type="match status" value="1"/>
</dbReference>
<dbReference type="AlphaFoldDB" id="A0A9Q0LTS0"/>
<dbReference type="GO" id="GO:0004659">
    <property type="term" value="F:prenyltransferase activity"/>
    <property type="evidence" value="ECO:0007669"/>
    <property type="project" value="InterPro"/>
</dbReference>
<comment type="similarity">
    <text evidence="3">Belongs to the FPP/GGPP synthase family.</text>
</comment>
<dbReference type="InterPro" id="IPR033749">
    <property type="entry name" value="Polyprenyl_synt_CS"/>
</dbReference>
<gene>
    <name evidence="4" type="ORF">M0811_04875</name>
</gene>
<keyword evidence="2" id="KW-0460">Magnesium</keyword>
<dbReference type="GO" id="GO:0008299">
    <property type="term" value="P:isoprenoid biosynthetic process"/>
    <property type="evidence" value="ECO:0007669"/>
    <property type="project" value="InterPro"/>
</dbReference>
<proteinExistence type="inferred from homology"/>
<accession>A0A9Q0LTS0</accession>
<comment type="caution">
    <text evidence="4">The sequence shown here is derived from an EMBL/GenBank/DDBJ whole genome shotgun (WGS) entry which is preliminary data.</text>
</comment>
<dbReference type="PROSITE" id="PS00444">
    <property type="entry name" value="POLYPRENYL_SYNTHASE_2"/>
    <property type="match status" value="1"/>
</dbReference>
<reference evidence="4" key="1">
    <citation type="submission" date="2022-10" db="EMBL/GenBank/DDBJ databases">
        <title>Novel sulphate-reducing endosymbionts in the free-living metamonad Anaeramoeba.</title>
        <authorList>
            <person name="Jerlstrom-Hultqvist J."/>
            <person name="Cepicka I."/>
            <person name="Gallot-Lavallee L."/>
            <person name="Salas-Leiva D."/>
            <person name="Curtis B.A."/>
            <person name="Zahonova K."/>
            <person name="Pipaliya S."/>
            <person name="Dacks J."/>
            <person name="Roger A.J."/>
        </authorList>
    </citation>
    <scope>NUCLEOTIDE SEQUENCE</scope>
    <source>
        <strain evidence="4">BMAN</strain>
    </source>
</reference>
<dbReference type="CDD" id="cd00685">
    <property type="entry name" value="Trans_IPPS_HT"/>
    <property type="match status" value="1"/>
</dbReference>
<organism evidence="4 5">
    <name type="scientific">Anaeramoeba ignava</name>
    <name type="common">Anaerobic marine amoeba</name>
    <dbReference type="NCBI Taxonomy" id="1746090"/>
    <lineage>
        <taxon>Eukaryota</taxon>
        <taxon>Metamonada</taxon>
        <taxon>Anaeramoebidae</taxon>
        <taxon>Anaeramoeba</taxon>
    </lineage>
</organism>
<dbReference type="Gene3D" id="1.10.600.10">
    <property type="entry name" value="Farnesyl Diphosphate Synthase"/>
    <property type="match status" value="1"/>
</dbReference>
<sequence>MDLKNEIILQPYKHICEIPGKGMRAKLFEAFDYWLKIPESKKVLISEVTEMLHNSSLIIDDIEDESTIRRGFPVAHVIYGIPACINTANLVYFQALNKCLELGEKSIKDFCEELINLHVGQAYDIYWRDNFICPTEEEYSEMVINKTGGLFRLGVKLMQNFSECKQDFIPLLNTLGQLYQVVDDYINLKSEKYMETKIYCEDLTEGKFSFPIIHGIKNDKTGKLSNILRQKTKLNDVKKFAVSIMEKLGSFDYSRKVIDDLKEKILKEIEKLGGNEKLQEIVENIVSKILV</sequence>
<keyword evidence="1" id="KW-0479">Metal-binding</keyword>
<dbReference type="OMA" id="FYSKAFF"/>
<name>A0A9Q0LTS0_ANAIG</name>
<evidence type="ECO:0000313" key="4">
    <source>
        <dbReference type="EMBL" id="KAJ5078550.1"/>
    </source>
</evidence>
<dbReference type="GO" id="GO:0046872">
    <property type="term" value="F:metal ion binding"/>
    <property type="evidence" value="ECO:0007669"/>
    <property type="project" value="UniProtKB-KW"/>
</dbReference>
<dbReference type="EMBL" id="JAPDFW010000053">
    <property type="protein sequence ID" value="KAJ5078550.1"/>
    <property type="molecule type" value="Genomic_DNA"/>
</dbReference>
<dbReference type="SUPFAM" id="SSF48576">
    <property type="entry name" value="Terpenoid synthases"/>
    <property type="match status" value="1"/>
</dbReference>
<dbReference type="OrthoDB" id="6921389at2759"/>
<dbReference type="PANTHER" id="PTHR12001:SF44">
    <property type="entry name" value="GERANYLGERANYL PYROPHOSPHATE SYNTHASE"/>
    <property type="match status" value="1"/>
</dbReference>
<evidence type="ECO:0000256" key="1">
    <source>
        <dbReference type="ARBA" id="ARBA00022723"/>
    </source>
</evidence>
<dbReference type="PROSITE" id="PS00723">
    <property type="entry name" value="POLYPRENYL_SYNTHASE_1"/>
    <property type="match status" value="1"/>
</dbReference>
<evidence type="ECO:0000256" key="3">
    <source>
        <dbReference type="RuleBase" id="RU004466"/>
    </source>
</evidence>
<dbReference type="SFLD" id="SFLDS00005">
    <property type="entry name" value="Isoprenoid_Synthase_Type_I"/>
    <property type="match status" value="1"/>
</dbReference>
<keyword evidence="5" id="KW-1185">Reference proteome</keyword>
<evidence type="ECO:0000313" key="5">
    <source>
        <dbReference type="Proteomes" id="UP001149090"/>
    </source>
</evidence>
<dbReference type="InterPro" id="IPR008949">
    <property type="entry name" value="Isoprenoid_synthase_dom_sf"/>
</dbReference>